<dbReference type="InterPro" id="IPR036388">
    <property type="entry name" value="WH-like_DNA-bd_sf"/>
</dbReference>
<dbReference type="Gene3D" id="3.30.450.40">
    <property type="match status" value="1"/>
</dbReference>
<evidence type="ECO:0000259" key="5">
    <source>
        <dbReference type="PROSITE" id="PS51077"/>
    </source>
</evidence>
<sequence>MTTPHAPPDRSVVERTLGVLGAFDTAHASLTVSQISSRSHIPVATTYRIVSKLVSWGALERAEDNKYTIGLRLWEVSQLAPRHAGLRAAAVPAMFDLRSTTRRAVLLSTRDGTEGICLESVSGNARPLHRSWSRGHRFPLHATACGRVLLAAADTTVQDELYGGDLRRYTERTVHAPAVLRDLVAHTRRQGYAVSDGELLNGVVEIAAPIHGGDGAVLGAIGLITVGTASTAVPDAVGPLLAAARRVSRSLSDLPAAPGDAVPSPRTARSRTPRPQGACA</sequence>
<keyword evidence="2" id="KW-0238">DNA-binding</keyword>
<gene>
    <name evidence="7" type="ORF">EJC51_43450</name>
</gene>
<evidence type="ECO:0000313" key="8">
    <source>
        <dbReference type="Proteomes" id="UP000280197"/>
    </source>
</evidence>
<name>A0A3S9IDD2_9ACTN</name>
<protein>
    <submittedName>
        <fullName evidence="7">IclR family transcriptional regulator</fullName>
    </submittedName>
</protein>
<dbReference type="SMART" id="SM00346">
    <property type="entry name" value="HTH_ICLR"/>
    <property type="match status" value="1"/>
</dbReference>
<dbReference type="EMBL" id="CP034463">
    <property type="protein sequence ID" value="AZP22349.1"/>
    <property type="molecule type" value="Genomic_DNA"/>
</dbReference>
<dbReference type="GO" id="GO:0045892">
    <property type="term" value="P:negative regulation of DNA-templated transcription"/>
    <property type="evidence" value="ECO:0007669"/>
    <property type="project" value="TreeGrafter"/>
</dbReference>
<dbReference type="InterPro" id="IPR036390">
    <property type="entry name" value="WH_DNA-bd_sf"/>
</dbReference>
<dbReference type="PANTHER" id="PTHR30136:SF24">
    <property type="entry name" value="HTH-TYPE TRANSCRIPTIONAL REPRESSOR ALLR"/>
    <property type="match status" value="1"/>
</dbReference>
<accession>A0A3S9IDD2</accession>
<dbReference type="InterPro" id="IPR014757">
    <property type="entry name" value="Tscrpt_reg_IclR_C"/>
</dbReference>
<dbReference type="Pfam" id="PF01614">
    <property type="entry name" value="IclR_C"/>
    <property type="match status" value="1"/>
</dbReference>
<reference evidence="7 8" key="1">
    <citation type="submission" date="2018-12" db="EMBL/GenBank/DDBJ databases">
        <authorList>
            <person name="Li K."/>
        </authorList>
    </citation>
    <scope>NUCLEOTIDE SEQUENCE [LARGE SCALE GENOMIC DNA]</scope>
    <source>
        <strain evidence="8">CR22</strain>
    </source>
</reference>
<proteinExistence type="predicted"/>
<dbReference type="PROSITE" id="PS51077">
    <property type="entry name" value="HTH_ICLR"/>
    <property type="match status" value="1"/>
</dbReference>
<dbReference type="SUPFAM" id="SSF46785">
    <property type="entry name" value="Winged helix' DNA-binding domain"/>
    <property type="match status" value="1"/>
</dbReference>
<organism evidence="7 8">
    <name type="scientific">Streptomyces aquilus</name>
    <dbReference type="NCBI Taxonomy" id="2548456"/>
    <lineage>
        <taxon>Bacteria</taxon>
        <taxon>Bacillati</taxon>
        <taxon>Actinomycetota</taxon>
        <taxon>Actinomycetes</taxon>
        <taxon>Kitasatosporales</taxon>
        <taxon>Streptomycetaceae</taxon>
        <taxon>Streptomyces</taxon>
    </lineage>
</organism>
<evidence type="ECO:0000259" key="6">
    <source>
        <dbReference type="PROSITE" id="PS51078"/>
    </source>
</evidence>
<dbReference type="InterPro" id="IPR050707">
    <property type="entry name" value="HTH_MetabolicPath_Reg"/>
</dbReference>
<evidence type="ECO:0000256" key="3">
    <source>
        <dbReference type="ARBA" id="ARBA00023163"/>
    </source>
</evidence>
<evidence type="ECO:0000256" key="4">
    <source>
        <dbReference type="SAM" id="MobiDB-lite"/>
    </source>
</evidence>
<dbReference type="KEGG" id="saqu:EJC51_43450"/>
<dbReference type="Proteomes" id="UP000280197">
    <property type="component" value="Chromosome"/>
</dbReference>
<dbReference type="Pfam" id="PF09339">
    <property type="entry name" value="HTH_IclR"/>
    <property type="match status" value="1"/>
</dbReference>
<feature type="region of interest" description="Disordered" evidence="4">
    <location>
        <begin position="251"/>
        <end position="280"/>
    </location>
</feature>
<dbReference type="Gene3D" id="1.10.10.10">
    <property type="entry name" value="Winged helix-like DNA-binding domain superfamily/Winged helix DNA-binding domain"/>
    <property type="match status" value="1"/>
</dbReference>
<evidence type="ECO:0000256" key="2">
    <source>
        <dbReference type="ARBA" id="ARBA00023125"/>
    </source>
</evidence>
<evidence type="ECO:0000313" key="7">
    <source>
        <dbReference type="EMBL" id="AZP22349.1"/>
    </source>
</evidence>
<keyword evidence="8" id="KW-1185">Reference proteome</keyword>
<dbReference type="RefSeq" id="WP_126276151.1">
    <property type="nucleotide sequence ID" value="NZ_CP034463.1"/>
</dbReference>
<keyword evidence="3" id="KW-0804">Transcription</keyword>
<dbReference type="PROSITE" id="PS51078">
    <property type="entry name" value="ICLR_ED"/>
    <property type="match status" value="1"/>
</dbReference>
<keyword evidence="1" id="KW-0805">Transcription regulation</keyword>
<dbReference type="GO" id="GO:0003677">
    <property type="term" value="F:DNA binding"/>
    <property type="evidence" value="ECO:0007669"/>
    <property type="project" value="UniProtKB-KW"/>
</dbReference>
<dbReference type="PANTHER" id="PTHR30136">
    <property type="entry name" value="HELIX-TURN-HELIX TRANSCRIPTIONAL REGULATOR, ICLR FAMILY"/>
    <property type="match status" value="1"/>
</dbReference>
<feature type="domain" description="HTH iclR-type" evidence="5">
    <location>
        <begin position="10"/>
        <end position="71"/>
    </location>
</feature>
<dbReference type="InterPro" id="IPR029016">
    <property type="entry name" value="GAF-like_dom_sf"/>
</dbReference>
<feature type="domain" description="IclR-ED" evidence="6">
    <location>
        <begin position="72"/>
        <end position="253"/>
    </location>
</feature>
<dbReference type="AlphaFoldDB" id="A0A3S9IDD2"/>
<evidence type="ECO:0000256" key="1">
    <source>
        <dbReference type="ARBA" id="ARBA00023015"/>
    </source>
</evidence>
<dbReference type="InterPro" id="IPR005471">
    <property type="entry name" value="Tscrpt_reg_IclR_N"/>
</dbReference>
<dbReference type="GO" id="GO:0003700">
    <property type="term" value="F:DNA-binding transcription factor activity"/>
    <property type="evidence" value="ECO:0007669"/>
    <property type="project" value="TreeGrafter"/>
</dbReference>
<dbReference type="SUPFAM" id="SSF55781">
    <property type="entry name" value="GAF domain-like"/>
    <property type="match status" value="1"/>
</dbReference>